<dbReference type="Pfam" id="PF01420">
    <property type="entry name" value="Methylase_S"/>
    <property type="match status" value="2"/>
</dbReference>
<dbReference type="InterPro" id="IPR000055">
    <property type="entry name" value="Restrct_endonuc_typeI_TRD"/>
</dbReference>
<evidence type="ECO:0000313" key="5">
    <source>
        <dbReference type="EMBL" id="OWF65091.1"/>
    </source>
</evidence>
<evidence type="ECO:0000256" key="1">
    <source>
        <dbReference type="ARBA" id="ARBA00010923"/>
    </source>
</evidence>
<keyword evidence="2" id="KW-0680">Restriction system</keyword>
<dbReference type="Gene3D" id="3.90.220.20">
    <property type="entry name" value="DNA methylase specificity domains"/>
    <property type="match status" value="2"/>
</dbReference>
<evidence type="ECO:0000256" key="3">
    <source>
        <dbReference type="ARBA" id="ARBA00023125"/>
    </source>
</evidence>
<evidence type="ECO:0000256" key="2">
    <source>
        <dbReference type="ARBA" id="ARBA00022747"/>
    </source>
</evidence>
<dbReference type="RefSeq" id="WP_087909287.1">
    <property type="nucleotide sequence ID" value="NZ_NAIA01000003.1"/>
</dbReference>
<name>A0A210RVW1_9BURK</name>
<evidence type="ECO:0000259" key="4">
    <source>
        <dbReference type="Pfam" id="PF01420"/>
    </source>
</evidence>
<dbReference type="EMBL" id="NAIA01000003">
    <property type="protein sequence ID" value="OWF65091.1"/>
    <property type="molecule type" value="Genomic_DNA"/>
</dbReference>
<reference evidence="5 6" key="1">
    <citation type="submission" date="2017-03" db="EMBL/GenBank/DDBJ databases">
        <title>New species Polynucleobacter sp. MWH-EgelM1-30-B4.</title>
        <authorList>
            <person name="Hahn M.W."/>
        </authorList>
    </citation>
    <scope>NUCLEOTIDE SEQUENCE [LARGE SCALE GENOMIC DNA]</scope>
    <source>
        <strain evidence="5 6">MWH-EgelM1-30-B4</strain>
    </source>
</reference>
<dbReference type="AlphaFoldDB" id="A0A210RVW1"/>
<feature type="domain" description="Type I restriction modification DNA specificity" evidence="4">
    <location>
        <begin position="196"/>
        <end position="340"/>
    </location>
</feature>
<comment type="caution">
    <text evidence="5">The sequence shown here is derived from an EMBL/GenBank/DDBJ whole genome shotgun (WGS) entry which is preliminary data.</text>
</comment>
<comment type="similarity">
    <text evidence="1">Belongs to the type-I restriction system S methylase family.</text>
</comment>
<keyword evidence="3" id="KW-0238">DNA-binding</keyword>
<dbReference type="InterPro" id="IPR044946">
    <property type="entry name" value="Restrct_endonuc_typeI_TRD_sf"/>
</dbReference>
<evidence type="ECO:0000313" key="6">
    <source>
        <dbReference type="Proteomes" id="UP000196880"/>
    </source>
</evidence>
<proteinExistence type="inferred from homology"/>
<gene>
    <name evidence="5" type="ORF">B6A14_04570</name>
</gene>
<sequence length="378" mass="42340">MQYKLTEVAPLIAERVPSFEGEKLYVATGSLDDRENISGEYVTYKDRPSRADLIVKRNDLCFARMQDTKKICLITEKKEKFIYSTGFAVIRPNLDIIFPRFLYHLLNSIPFQIKKNSLCSGATQKAITNEKINSIEIEVPDISEQIRIAKILDSAEVIYRNRELAIKKLGELAKSVFIEMFGDRKSNNLKLDKLPLSKIASISSGSTPSRSESDLMGGDILWIKTTELVGKKIYDSQEKLSKKGLQSIGGKINPENSILVAMYGQGQTRGRVGLLSAAAATNQACGVIRPNETFSSNFMFWQLKFAYEDLRALGRGGNQENLNLQLLGGFEVLMPPLSQQLAYDNFIAKYEAANASFDSYLHLTSKLIKMVQLESYGN</sequence>
<protein>
    <recommendedName>
        <fullName evidence="4">Type I restriction modification DNA specificity domain-containing protein</fullName>
    </recommendedName>
</protein>
<dbReference type="PANTHER" id="PTHR30408">
    <property type="entry name" value="TYPE-1 RESTRICTION ENZYME ECOKI SPECIFICITY PROTEIN"/>
    <property type="match status" value="1"/>
</dbReference>
<dbReference type="GO" id="GO:0003677">
    <property type="term" value="F:DNA binding"/>
    <property type="evidence" value="ECO:0007669"/>
    <property type="project" value="UniProtKB-KW"/>
</dbReference>
<dbReference type="PANTHER" id="PTHR30408:SF12">
    <property type="entry name" value="TYPE I RESTRICTION ENZYME MJAVIII SPECIFICITY SUBUNIT"/>
    <property type="match status" value="1"/>
</dbReference>
<dbReference type="GO" id="GO:0009307">
    <property type="term" value="P:DNA restriction-modification system"/>
    <property type="evidence" value="ECO:0007669"/>
    <property type="project" value="UniProtKB-KW"/>
</dbReference>
<dbReference type="SUPFAM" id="SSF116734">
    <property type="entry name" value="DNA methylase specificity domain"/>
    <property type="match status" value="2"/>
</dbReference>
<feature type="domain" description="Type I restriction modification DNA specificity" evidence="4">
    <location>
        <begin position="3"/>
        <end position="154"/>
    </location>
</feature>
<keyword evidence="6" id="KW-1185">Reference proteome</keyword>
<dbReference type="Proteomes" id="UP000196880">
    <property type="component" value="Unassembled WGS sequence"/>
</dbReference>
<accession>A0A210RVW1</accession>
<dbReference type="InterPro" id="IPR052021">
    <property type="entry name" value="Type-I_RS_S_subunit"/>
</dbReference>
<organism evidence="5 6">
    <name type="scientific">Polynucleobacter hirudinilacicola</name>
    <dbReference type="NCBI Taxonomy" id="1743166"/>
    <lineage>
        <taxon>Bacteria</taxon>
        <taxon>Pseudomonadati</taxon>
        <taxon>Pseudomonadota</taxon>
        <taxon>Betaproteobacteria</taxon>
        <taxon>Burkholderiales</taxon>
        <taxon>Burkholderiaceae</taxon>
        <taxon>Polynucleobacter</taxon>
    </lineage>
</organism>